<sequence length="259" mass="29131">MYHCLCRLACALLATAALSAPALAIEQYGYRVIDKKPQDRSLFIQGLEIRDGKLYVGSGNYGQSVLQRIDFASMEPEVTRHLNPRLFGEGVTVFGDFIYQLTWRERMLLVFKRDDLSPVEWHPLAGEGWGMTNDGTRLIYSDGSDRLYFLSPGTRGVTGSIRVTENGKPVTRLNELEWVDGEVWANIWQSDRIVIINPETGEVRASIDLRGLLPVMERKAGTDVLNGIAVDPATGDIWVTGKRWPWLYHIELVPVANPQ</sequence>
<keyword evidence="3" id="KW-1185">Reference proteome</keyword>
<dbReference type="PANTHER" id="PTHR31270">
    <property type="entry name" value="GLUTAMINYL-PEPTIDE CYCLOTRANSFERASE"/>
    <property type="match status" value="1"/>
</dbReference>
<reference evidence="2 3" key="1">
    <citation type="submission" date="2019-04" db="EMBL/GenBank/DDBJ databases">
        <title>Taxonomy of novel Haliea sp. from mangrove soil of West Coast of India.</title>
        <authorList>
            <person name="Verma A."/>
            <person name="Kumar P."/>
            <person name="Krishnamurthi S."/>
        </authorList>
    </citation>
    <scope>NUCLEOTIDE SEQUENCE [LARGE SCALE GENOMIC DNA]</scope>
    <source>
        <strain evidence="2 3">SAOS-164</strain>
    </source>
</reference>
<evidence type="ECO:0000313" key="3">
    <source>
        <dbReference type="Proteomes" id="UP000298050"/>
    </source>
</evidence>
<dbReference type="SUPFAM" id="SSF50969">
    <property type="entry name" value="YVTN repeat-like/Quinoprotein amine dehydrogenase"/>
    <property type="match status" value="1"/>
</dbReference>
<dbReference type="Pfam" id="PF05096">
    <property type="entry name" value="Glu_cyclase_2"/>
    <property type="match status" value="1"/>
</dbReference>
<accession>A0A4Z0M9F8</accession>
<dbReference type="PANTHER" id="PTHR31270:SF1">
    <property type="entry name" value="GLUTAMINYL-PEPTIDE CYCLOTRANSFERASE"/>
    <property type="match status" value="1"/>
</dbReference>
<dbReference type="Proteomes" id="UP000298050">
    <property type="component" value="Unassembled WGS sequence"/>
</dbReference>
<feature type="signal peptide" evidence="1">
    <location>
        <begin position="1"/>
        <end position="24"/>
    </location>
</feature>
<dbReference type="RefSeq" id="WP_135440606.1">
    <property type="nucleotide sequence ID" value="NZ_SRLE01000001.1"/>
</dbReference>
<dbReference type="OrthoDB" id="9783700at2"/>
<dbReference type="InterPro" id="IPR011044">
    <property type="entry name" value="Quino_amine_DH_bsu"/>
</dbReference>
<dbReference type="EMBL" id="SRLE01000001">
    <property type="protein sequence ID" value="TGD76028.1"/>
    <property type="molecule type" value="Genomic_DNA"/>
</dbReference>
<dbReference type="Gene3D" id="2.130.10.10">
    <property type="entry name" value="YVTN repeat-like/Quinoprotein amine dehydrogenase"/>
    <property type="match status" value="1"/>
</dbReference>
<dbReference type="InterPro" id="IPR015943">
    <property type="entry name" value="WD40/YVTN_repeat-like_dom_sf"/>
</dbReference>
<keyword evidence="1" id="KW-0732">Signal</keyword>
<dbReference type="AlphaFoldDB" id="A0A4Z0M9F8"/>
<gene>
    <name evidence="2" type="ORF">E4634_00295</name>
</gene>
<evidence type="ECO:0000256" key="1">
    <source>
        <dbReference type="SAM" id="SignalP"/>
    </source>
</evidence>
<proteinExistence type="predicted"/>
<name>A0A4Z0M9F8_9GAMM</name>
<dbReference type="InterPro" id="IPR007788">
    <property type="entry name" value="QCT"/>
</dbReference>
<organism evidence="2 3">
    <name type="scientific">Mangrovimicrobium sediminis</name>
    <dbReference type="NCBI Taxonomy" id="2562682"/>
    <lineage>
        <taxon>Bacteria</taxon>
        <taxon>Pseudomonadati</taxon>
        <taxon>Pseudomonadota</taxon>
        <taxon>Gammaproteobacteria</taxon>
        <taxon>Cellvibrionales</taxon>
        <taxon>Halieaceae</taxon>
        <taxon>Mangrovimicrobium</taxon>
    </lineage>
</organism>
<keyword evidence="2" id="KW-0808">Transferase</keyword>
<protein>
    <submittedName>
        <fullName evidence="2">Glutaminyl-peptide cyclotransferase</fullName>
    </submittedName>
</protein>
<feature type="chain" id="PRO_5021358770" evidence="1">
    <location>
        <begin position="25"/>
        <end position="259"/>
    </location>
</feature>
<evidence type="ECO:0000313" key="2">
    <source>
        <dbReference type="EMBL" id="TGD76028.1"/>
    </source>
</evidence>
<comment type="caution">
    <text evidence="2">The sequence shown here is derived from an EMBL/GenBank/DDBJ whole genome shotgun (WGS) entry which is preliminary data.</text>
</comment>
<dbReference type="GO" id="GO:0016603">
    <property type="term" value="F:glutaminyl-peptide cyclotransferase activity"/>
    <property type="evidence" value="ECO:0007669"/>
    <property type="project" value="InterPro"/>
</dbReference>